<sequence length="196" mass="21091">MMKKRLALPTIMIALTLSACGNSEINESSSSTNTPVEHSSEVTDHGDMHTMEHSNSAEIPEGLTEASDPEFPVGSQAIMEVDHMPGMKGAEATIVGAYDTTVYAVSYTPMTGGEPVRNHKWVIQEDLENPESEPHQPGDTVVLNTDHMSGMKGASATIDSAEQTTVYMVDYTPTTGGDPVRNHRWLTAEELSSAAQ</sequence>
<evidence type="ECO:0000256" key="1">
    <source>
        <dbReference type="SAM" id="MobiDB-lite"/>
    </source>
</evidence>
<name>A0ABQ2L411_9BACL</name>
<accession>A0ABQ2L411</accession>
<gene>
    <name evidence="4" type="primary">ydhK</name>
    <name evidence="4" type="ORF">GCM10010969_23380</name>
</gene>
<evidence type="ECO:0000313" key="4">
    <source>
        <dbReference type="EMBL" id="GGO01258.1"/>
    </source>
</evidence>
<feature type="compositionally biased region" description="Low complexity" evidence="1">
    <location>
        <begin position="24"/>
        <end position="34"/>
    </location>
</feature>
<dbReference type="EMBL" id="BMLN01000006">
    <property type="protein sequence ID" value="GGO01258.1"/>
    <property type="molecule type" value="Genomic_DNA"/>
</dbReference>
<evidence type="ECO:0000259" key="3">
    <source>
        <dbReference type="Pfam" id="PF07563"/>
    </source>
</evidence>
<dbReference type="RefSeq" id="WP_018976151.1">
    <property type="nucleotide sequence ID" value="NZ_BMLN01000006.1"/>
</dbReference>
<feature type="domain" description="DUF1541" evidence="3">
    <location>
        <begin position="73"/>
        <end position="124"/>
    </location>
</feature>
<feature type="signal peptide" evidence="2">
    <location>
        <begin position="1"/>
        <end position="19"/>
    </location>
</feature>
<comment type="caution">
    <text evidence="4">The sequence shown here is derived from an EMBL/GenBank/DDBJ whole genome shotgun (WGS) entry which is preliminary data.</text>
</comment>
<reference evidence="5" key="1">
    <citation type="journal article" date="2019" name="Int. J. Syst. Evol. Microbiol.">
        <title>The Global Catalogue of Microorganisms (GCM) 10K type strain sequencing project: providing services to taxonomists for standard genome sequencing and annotation.</title>
        <authorList>
            <consortium name="The Broad Institute Genomics Platform"/>
            <consortium name="The Broad Institute Genome Sequencing Center for Infectious Disease"/>
            <person name="Wu L."/>
            <person name="Ma J."/>
        </authorList>
    </citation>
    <scope>NUCLEOTIDE SEQUENCE [LARGE SCALE GENOMIC DNA]</scope>
    <source>
        <strain evidence="5">CGMCC 1.6964</strain>
    </source>
</reference>
<evidence type="ECO:0000313" key="5">
    <source>
        <dbReference type="Proteomes" id="UP000606653"/>
    </source>
</evidence>
<dbReference type="PROSITE" id="PS51257">
    <property type="entry name" value="PROKAR_LIPOPROTEIN"/>
    <property type="match status" value="1"/>
</dbReference>
<feature type="chain" id="PRO_5046497234" description="DUF1541 domain-containing protein" evidence="2">
    <location>
        <begin position="20"/>
        <end position="196"/>
    </location>
</feature>
<feature type="compositionally biased region" description="Basic and acidic residues" evidence="1">
    <location>
        <begin position="38"/>
        <end position="52"/>
    </location>
</feature>
<dbReference type="Proteomes" id="UP000606653">
    <property type="component" value="Unassembled WGS sequence"/>
</dbReference>
<keyword evidence="5" id="KW-1185">Reference proteome</keyword>
<evidence type="ECO:0000256" key="2">
    <source>
        <dbReference type="SAM" id="SignalP"/>
    </source>
</evidence>
<dbReference type="Gene3D" id="2.30.30.1210">
    <property type="entry name" value="Domain of unknown function DUF1541"/>
    <property type="match status" value="1"/>
</dbReference>
<dbReference type="Pfam" id="PF07563">
    <property type="entry name" value="DUF1541"/>
    <property type="match status" value="2"/>
</dbReference>
<organism evidence="4 5">
    <name type="scientific">Saccharibacillus kuerlensis</name>
    <dbReference type="NCBI Taxonomy" id="459527"/>
    <lineage>
        <taxon>Bacteria</taxon>
        <taxon>Bacillati</taxon>
        <taxon>Bacillota</taxon>
        <taxon>Bacilli</taxon>
        <taxon>Bacillales</taxon>
        <taxon>Paenibacillaceae</taxon>
        <taxon>Saccharibacillus</taxon>
    </lineage>
</organism>
<proteinExistence type="predicted"/>
<keyword evidence="2" id="KW-0732">Signal</keyword>
<feature type="region of interest" description="Disordered" evidence="1">
    <location>
        <begin position="24"/>
        <end position="56"/>
    </location>
</feature>
<protein>
    <recommendedName>
        <fullName evidence="3">DUF1541 domain-containing protein</fullName>
    </recommendedName>
</protein>
<feature type="domain" description="DUF1541" evidence="3">
    <location>
        <begin position="137"/>
        <end position="187"/>
    </location>
</feature>
<dbReference type="InterPro" id="IPR011438">
    <property type="entry name" value="DUF1541"/>
</dbReference>